<dbReference type="GO" id="GO:0006559">
    <property type="term" value="P:L-phenylalanine catabolic process"/>
    <property type="evidence" value="ECO:0007669"/>
    <property type="project" value="TreeGrafter"/>
</dbReference>
<evidence type="ECO:0000259" key="1">
    <source>
        <dbReference type="PROSITE" id="PS50404"/>
    </source>
</evidence>
<dbReference type="InterPro" id="IPR036249">
    <property type="entry name" value="Thioredoxin-like_sf"/>
</dbReference>
<keyword evidence="3" id="KW-1185">Reference proteome</keyword>
<accession>A0A1M5RCZ5</accession>
<dbReference type="GO" id="GO:0006749">
    <property type="term" value="P:glutathione metabolic process"/>
    <property type="evidence" value="ECO:0007669"/>
    <property type="project" value="TreeGrafter"/>
</dbReference>
<dbReference type="PROSITE" id="PS50404">
    <property type="entry name" value="GST_NTER"/>
    <property type="match status" value="1"/>
</dbReference>
<dbReference type="PANTHER" id="PTHR42673:SF4">
    <property type="entry name" value="MALEYLACETOACETATE ISOMERASE"/>
    <property type="match status" value="1"/>
</dbReference>
<reference evidence="2 3" key="1">
    <citation type="submission" date="2016-11" db="EMBL/GenBank/DDBJ databases">
        <authorList>
            <person name="Jaros S."/>
            <person name="Januszkiewicz K."/>
            <person name="Wedrychowicz H."/>
        </authorList>
    </citation>
    <scope>NUCLEOTIDE SEQUENCE [LARGE SCALE GENOMIC DNA]</scope>
    <source>
        <strain evidence="2 3">CGMCC 1.7049</strain>
    </source>
</reference>
<dbReference type="SUPFAM" id="SSF52833">
    <property type="entry name" value="Thioredoxin-like"/>
    <property type="match status" value="1"/>
</dbReference>
<dbReference type="Gene3D" id="3.40.30.10">
    <property type="entry name" value="Glutaredoxin"/>
    <property type="match status" value="1"/>
</dbReference>
<dbReference type="Proteomes" id="UP000199758">
    <property type="component" value="Unassembled WGS sequence"/>
</dbReference>
<dbReference type="CDD" id="cd03194">
    <property type="entry name" value="GST_C_3"/>
    <property type="match status" value="1"/>
</dbReference>
<sequence>MPHYQLYIANKNYSSWSLRPWLLLSELGIAFDETLVPFNARGSSFEAYRAFSPTGKVPCLVDGDITVWDSLAITEYLAERHAGVWPADVVARAWARSASAEMHAGFAALRSRCPMSCGMRIKPHAINGDLKRDIDRNDELWNDGLRRFGGPYLAGAAFSAVDAFFAPVAFRFQSYGLPMSDDATGYAMRLLSRPAMVSWYKAALHEPWREPAHDAEVLAAGSLIADLRRETRTLT</sequence>
<dbReference type="InterPro" id="IPR004045">
    <property type="entry name" value="Glutathione_S-Trfase_N"/>
</dbReference>
<dbReference type="Gene3D" id="1.20.1050.10">
    <property type="match status" value="1"/>
</dbReference>
<dbReference type="InterPro" id="IPR040079">
    <property type="entry name" value="Glutathione_S-Trfase"/>
</dbReference>
<dbReference type="STRING" id="490188.SAMN04488068_3025"/>
<organism evidence="2 3">
    <name type="scientific">Hydrocarboniphaga daqingensis</name>
    <dbReference type="NCBI Taxonomy" id="490188"/>
    <lineage>
        <taxon>Bacteria</taxon>
        <taxon>Pseudomonadati</taxon>
        <taxon>Pseudomonadota</taxon>
        <taxon>Gammaproteobacteria</taxon>
        <taxon>Nevskiales</taxon>
        <taxon>Nevskiaceae</taxon>
        <taxon>Hydrocarboniphaga</taxon>
    </lineage>
</organism>
<gene>
    <name evidence="2" type="ORF">SAMN04488068_3025</name>
</gene>
<evidence type="ECO:0000313" key="3">
    <source>
        <dbReference type="Proteomes" id="UP000199758"/>
    </source>
</evidence>
<dbReference type="GO" id="GO:0016034">
    <property type="term" value="F:maleylacetoacetate isomerase activity"/>
    <property type="evidence" value="ECO:0007669"/>
    <property type="project" value="TreeGrafter"/>
</dbReference>
<proteinExistence type="predicted"/>
<evidence type="ECO:0000313" key="2">
    <source>
        <dbReference type="EMBL" id="SHH23909.1"/>
    </source>
</evidence>
<dbReference type="Pfam" id="PF13409">
    <property type="entry name" value="GST_N_2"/>
    <property type="match status" value="1"/>
</dbReference>
<keyword evidence="2" id="KW-0808">Transferase</keyword>
<name>A0A1M5RCZ5_9GAMM</name>
<protein>
    <submittedName>
        <fullName evidence="2">Glutathione S-transferase</fullName>
    </submittedName>
</protein>
<dbReference type="PANTHER" id="PTHR42673">
    <property type="entry name" value="MALEYLACETOACETATE ISOMERASE"/>
    <property type="match status" value="1"/>
</dbReference>
<dbReference type="SFLD" id="SFLDS00019">
    <property type="entry name" value="Glutathione_Transferase_(cytos"/>
    <property type="match status" value="1"/>
</dbReference>
<dbReference type="EMBL" id="FQWZ01000007">
    <property type="protein sequence ID" value="SHH23909.1"/>
    <property type="molecule type" value="Genomic_DNA"/>
</dbReference>
<feature type="domain" description="GST N-terminal" evidence="1">
    <location>
        <begin position="4"/>
        <end position="85"/>
    </location>
</feature>
<dbReference type="RefSeq" id="WP_072898754.1">
    <property type="nucleotide sequence ID" value="NZ_FQWZ01000007.1"/>
</dbReference>
<dbReference type="SUPFAM" id="SSF47616">
    <property type="entry name" value="GST C-terminal domain-like"/>
    <property type="match status" value="1"/>
</dbReference>
<dbReference type="SFLD" id="SFLDG00358">
    <property type="entry name" value="Main_(cytGST)"/>
    <property type="match status" value="1"/>
</dbReference>
<dbReference type="InterPro" id="IPR036282">
    <property type="entry name" value="Glutathione-S-Trfase_C_sf"/>
</dbReference>
<dbReference type="CDD" id="cd03043">
    <property type="entry name" value="GST_N_1"/>
    <property type="match status" value="1"/>
</dbReference>
<dbReference type="GO" id="GO:0004364">
    <property type="term" value="F:glutathione transferase activity"/>
    <property type="evidence" value="ECO:0007669"/>
    <property type="project" value="TreeGrafter"/>
</dbReference>
<dbReference type="AlphaFoldDB" id="A0A1M5RCZ5"/>
<dbReference type="OrthoDB" id="9799538at2"/>